<comment type="caution">
    <text evidence="3">The sequence shown here is derived from an EMBL/GenBank/DDBJ whole genome shotgun (WGS) entry which is preliminary data.</text>
</comment>
<keyword evidence="4" id="KW-1185">Reference proteome</keyword>
<feature type="compositionally biased region" description="Acidic residues" evidence="1">
    <location>
        <begin position="694"/>
        <end position="704"/>
    </location>
</feature>
<feature type="region of interest" description="Disordered" evidence="1">
    <location>
        <begin position="371"/>
        <end position="407"/>
    </location>
</feature>
<dbReference type="EMBL" id="JABFCT010000006">
    <property type="protein sequence ID" value="KAF5875222.1"/>
    <property type="molecule type" value="Genomic_DNA"/>
</dbReference>
<feature type="region of interest" description="Disordered" evidence="1">
    <location>
        <begin position="266"/>
        <end position="305"/>
    </location>
</feature>
<dbReference type="Proteomes" id="UP000531561">
    <property type="component" value="Unassembled WGS sequence"/>
</dbReference>
<feature type="region of interest" description="Disordered" evidence="1">
    <location>
        <begin position="333"/>
        <end position="357"/>
    </location>
</feature>
<feature type="transmembrane region" description="Helical" evidence="2">
    <location>
        <begin position="6"/>
        <end position="28"/>
    </location>
</feature>
<feature type="compositionally biased region" description="Polar residues" evidence="1">
    <location>
        <begin position="639"/>
        <end position="652"/>
    </location>
</feature>
<dbReference type="GeneID" id="59257773"/>
<accession>A0A8H6EK49</accession>
<feature type="compositionally biased region" description="Pro residues" evidence="1">
    <location>
        <begin position="579"/>
        <end position="590"/>
    </location>
</feature>
<proteinExistence type="predicted"/>
<protein>
    <submittedName>
        <fullName evidence="3">Uncharacterized protein</fullName>
    </submittedName>
</protein>
<organism evidence="3 4">
    <name type="scientific">Botrytis fragariae</name>
    <dbReference type="NCBI Taxonomy" id="1964551"/>
    <lineage>
        <taxon>Eukaryota</taxon>
        <taxon>Fungi</taxon>
        <taxon>Dikarya</taxon>
        <taxon>Ascomycota</taxon>
        <taxon>Pezizomycotina</taxon>
        <taxon>Leotiomycetes</taxon>
        <taxon>Helotiales</taxon>
        <taxon>Sclerotiniaceae</taxon>
        <taxon>Botrytis</taxon>
    </lineage>
</organism>
<gene>
    <name evidence="3" type="ORF">Bfra_003675</name>
</gene>
<feature type="compositionally biased region" description="Low complexity" evidence="1">
    <location>
        <begin position="380"/>
        <end position="405"/>
    </location>
</feature>
<feature type="region of interest" description="Disordered" evidence="1">
    <location>
        <begin position="485"/>
        <end position="613"/>
    </location>
</feature>
<name>A0A8H6EK49_9HELO</name>
<dbReference type="OrthoDB" id="5329749at2759"/>
<feature type="region of interest" description="Disordered" evidence="1">
    <location>
        <begin position="636"/>
        <end position="704"/>
    </location>
</feature>
<dbReference type="RefSeq" id="XP_037194168.1">
    <property type="nucleotide sequence ID" value="XM_037334081.1"/>
</dbReference>
<evidence type="ECO:0000313" key="3">
    <source>
        <dbReference type="EMBL" id="KAF5875222.1"/>
    </source>
</evidence>
<feature type="compositionally biased region" description="Low complexity" evidence="1">
    <location>
        <begin position="286"/>
        <end position="305"/>
    </location>
</feature>
<feature type="compositionally biased region" description="Polar residues" evidence="1">
    <location>
        <begin position="592"/>
        <end position="613"/>
    </location>
</feature>
<keyword evidence="2" id="KW-0812">Transmembrane</keyword>
<evidence type="ECO:0000313" key="4">
    <source>
        <dbReference type="Proteomes" id="UP000531561"/>
    </source>
</evidence>
<feature type="compositionally biased region" description="Basic and acidic residues" evidence="1">
    <location>
        <begin position="503"/>
        <end position="517"/>
    </location>
</feature>
<keyword evidence="2" id="KW-0472">Membrane</keyword>
<keyword evidence="2" id="KW-1133">Transmembrane helix</keyword>
<feature type="compositionally biased region" description="Polar residues" evidence="1">
    <location>
        <begin position="266"/>
        <end position="278"/>
    </location>
</feature>
<evidence type="ECO:0000256" key="1">
    <source>
        <dbReference type="SAM" id="MobiDB-lite"/>
    </source>
</evidence>
<feature type="compositionally biased region" description="Low complexity" evidence="1">
    <location>
        <begin position="559"/>
        <end position="569"/>
    </location>
</feature>
<evidence type="ECO:0000256" key="2">
    <source>
        <dbReference type="SAM" id="Phobius"/>
    </source>
</evidence>
<sequence length="704" mass="77843">MSDSPLSIAASITGLLTFVAAVIAGFYAHALGLRDAVDTQAEISSALDKIYLLETETDMLNNAYLASLIRQPDRKYGTGDFKYFQGLYVQSLERMRVMDRELRTSAELVTKGDGYGRMSRVKRKATWMASRARIQRDIDERKTESIRIFQIQLATLSAKIDELSYHQNNHNATCNVMLNGMGDLSNGMMILPPTPPSPTLSTSFHDRPKINNHAEISATPSQYHTPSKTVKDNKVSIDDLKDGSSVSGQLKSSILKETLRSMELSSQCTVDTQKNTADGSAMGISGTKTPTGPPRKTSISSKRKSWYSLSSRKSEDCGPIAVVQTSLCNRTESLKDRKTTSPHATKQPLPLLNTHKNASNNPITIIVTSPTPDTNIQPDSCSISSTSSHSSSLSLKSTSSFDPSLLMPPFPPTPLKYDIPKSNEAPEVKKWLIGCMNRKADTLPRKLVFRMMEIYGIQKEELDPTMWAKLQEGVVDEGVVLSVDADADVEDKDKNKGNGNSEGGKEEPEKEKKKEESNSVDAFQSPRISFYSRGKRGRKDIPSEHPNNTILTKRHTYPNSNSKSNNNKNHTITTIKSPNPNPNRPNPQSPPTKTSTTNPRVWQNPSSRARNWPTTIPNNNNMMNMHHNAAFSFPPYAHTNANPHTKSRPSTQHGKHNRYGNGNGYGKMTKKKRGVCPPCSRRGSMVSLGRIPEHEEEFGGGEGK</sequence>
<reference evidence="3 4" key="1">
    <citation type="journal article" date="2020" name="Phytopathology">
        <title>A high-quality genome resource of Botrytis fragariae, a new and rapidly spreading fungal pathogen causing strawberry gray mold in the U.S.A.</title>
        <authorList>
            <person name="Wu Y."/>
            <person name="Saski C.A."/>
            <person name="Schnabel G."/>
            <person name="Xiao S."/>
            <person name="Hu M."/>
        </authorList>
    </citation>
    <scope>NUCLEOTIDE SEQUENCE [LARGE SCALE GENOMIC DNA]</scope>
    <source>
        <strain evidence="3 4">BVB16</strain>
    </source>
</reference>
<dbReference type="AlphaFoldDB" id="A0A8H6EK49"/>